<proteinExistence type="inferred from homology"/>
<dbReference type="SUPFAM" id="SSF54611">
    <property type="entry name" value="SecB-like"/>
    <property type="match status" value="1"/>
</dbReference>
<dbReference type="Gene3D" id="3.10.420.10">
    <property type="entry name" value="SecB-like"/>
    <property type="match status" value="1"/>
</dbReference>
<dbReference type="InterPro" id="IPR003708">
    <property type="entry name" value="SecB"/>
</dbReference>
<dbReference type="GO" id="GO:0051082">
    <property type="term" value="F:unfolded protein binding"/>
    <property type="evidence" value="ECO:0007669"/>
    <property type="project" value="InterPro"/>
</dbReference>
<dbReference type="InterPro" id="IPR035958">
    <property type="entry name" value="SecB-like_sf"/>
</dbReference>
<dbReference type="Proteomes" id="UP000264062">
    <property type="component" value="Unassembled WGS sequence"/>
</dbReference>
<dbReference type="Pfam" id="PF02556">
    <property type="entry name" value="SecB"/>
    <property type="match status" value="1"/>
</dbReference>
<organism evidence="2 3">
    <name type="scientific">candidate division WOR-3 bacterium</name>
    <dbReference type="NCBI Taxonomy" id="2052148"/>
    <lineage>
        <taxon>Bacteria</taxon>
        <taxon>Bacteria division WOR-3</taxon>
    </lineage>
</organism>
<accession>A0A350HB03</accession>
<dbReference type="GO" id="GO:0051262">
    <property type="term" value="P:protein tetramerization"/>
    <property type="evidence" value="ECO:0007669"/>
    <property type="project" value="InterPro"/>
</dbReference>
<dbReference type="EMBL" id="DMZY01000180">
    <property type="protein sequence ID" value="HAV92719.1"/>
    <property type="molecule type" value="Genomic_DNA"/>
</dbReference>
<dbReference type="AlphaFoldDB" id="A0A350HB03"/>
<name>A0A350HB03_UNCW3</name>
<comment type="similarity">
    <text evidence="1">Belongs to the SecB family.</text>
</comment>
<gene>
    <name evidence="2" type="ORF">DCW38_06015</name>
</gene>
<sequence>MVTMIGLFSTDSANPNLDLEDFSKNNAPAIIFPYIREFVSNISSRTGLQPIILPPMNIIKMMKK</sequence>
<protein>
    <submittedName>
        <fullName evidence="2">Uncharacterized protein</fullName>
    </submittedName>
</protein>
<evidence type="ECO:0000313" key="3">
    <source>
        <dbReference type="Proteomes" id="UP000264062"/>
    </source>
</evidence>
<dbReference type="GO" id="GO:0015031">
    <property type="term" value="P:protein transport"/>
    <property type="evidence" value="ECO:0007669"/>
    <property type="project" value="InterPro"/>
</dbReference>
<reference evidence="2 3" key="1">
    <citation type="journal article" date="2018" name="Nat. Biotechnol.">
        <title>A standardized bacterial taxonomy based on genome phylogeny substantially revises the tree of life.</title>
        <authorList>
            <person name="Parks D.H."/>
            <person name="Chuvochina M."/>
            <person name="Waite D.W."/>
            <person name="Rinke C."/>
            <person name="Skarshewski A."/>
            <person name="Chaumeil P.A."/>
            <person name="Hugenholtz P."/>
        </authorList>
    </citation>
    <scope>NUCLEOTIDE SEQUENCE [LARGE SCALE GENOMIC DNA]</scope>
    <source>
        <strain evidence="2">UBA9956</strain>
    </source>
</reference>
<comment type="caution">
    <text evidence="2">The sequence shown here is derived from an EMBL/GenBank/DDBJ whole genome shotgun (WGS) entry which is preliminary data.</text>
</comment>
<evidence type="ECO:0000256" key="1">
    <source>
        <dbReference type="ARBA" id="ARBA00009990"/>
    </source>
</evidence>
<evidence type="ECO:0000313" key="2">
    <source>
        <dbReference type="EMBL" id="HAV92719.1"/>
    </source>
</evidence>